<name>A0A8S3BDH0_9BILA</name>
<dbReference type="AlphaFoldDB" id="A0A8S3BDH0"/>
<reference evidence="2" key="1">
    <citation type="submission" date="2021-02" db="EMBL/GenBank/DDBJ databases">
        <authorList>
            <person name="Nowell W R."/>
        </authorList>
    </citation>
    <scope>NUCLEOTIDE SEQUENCE</scope>
</reference>
<feature type="region of interest" description="Disordered" evidence="1">
    <location>
        <begin position="1"/>
        <end position="40"/>
    </location>
</feature>
<evidence type="ECO:0000313" key="3">
    <source>
        <dbReference type="Proteomes" id="UP000676336"/>
    </source>
</evidence>
<organism evidence="2 3">
    <name type="scientific">Rotaria magnacalcarata</name>
    <dbReference type="NCBI Taxonomy" id="392030"/>
    <lineage>
        <taxon>Eukaryota</taxon>
        <taxon>Metazoa</taxon>
        <taxon>Spiralia</taxon>
        <taxon>Gnathifera</taxon>
        <taxon>Rotifera</taxon>
        <taxon>Eurotatoria</taxon>
        <taxon>Bdelloidea</taxon>
        <taxon>Philodinida</taxon>
        <taxon>Philodinidae</taxon>
        <taxon>Rotaria</taxon>
    </lineage>
</organism>
<feature type="compositionally biased region" description="Polar residues" evidence="1">
    <location>
        <begin position="23"/>
        <end position="40"/>
    </location>
</feature>
<accession>A0A8S3BDH0</accession>
<evidence type="ECO:0000313" key="2">
    <source>
        <dbReference type="EMBL" id="CAF4814879.1"/>
    </source>
</evidence>
<dbReference type="EMBL" id="CAJOBI010152028">
    <property type="protein sequence ID" value="CAF4814879.1"/>
    <property type="molecule type" value="Genomic_DNA"/>
</dbReference>
<gene>
    <name evidence="2" type="ORF">SMN809_LOCUS47761</name>
</gene>
<comment type="caution">
    <text evidence="2">The sequence shown here is derived from an EMBL/GenBank/DDBJ whole genome shotgun (WGS) entry which is preliminary data.</text>
</comment>
<protein>
    <submittedName>
        <fullName evidence="2">Uncharacterized protein</fullName>
    </submittedName>
</protein>
<evidence type="ECO:0000256" key="1">
    <source>
        <dbReference type="SAM" id="MobiDB-lite"/>
    </source>
</evidence>
<dbReference type="Proteomes" id="UP000676336">
    <property type="component" value="Unassembled WGS sequence"/>
</dbReference>
<proteinExistence type="predicted"/>
<sequence>APPRSSSVPNRRFTDVNGHHPHNTNGYTQQLRRSPSFGNN</sequence>
<feature type="non-terminal residue" evidence="2">
    <location>
        <position position="40"/>
    </location>
</feature>
<feature type="non-terminal residue" evidence="2">
    <location>
        <position position="1"/>
    </location>
</feature>